<evidence type="ECO:0000313" key="3">
    <source>
        <dbReference type="Proteomes" id="UP001178507"/>
    </source>
</evidence>
<organism evidence="2 3">
    <name type="scientific">Effrenium voratum</name>
    <dbReference type="NCBI Taxonomy" id="2562239"/>
    <lineage>
        <taxon>Eukaryota</taxon>
        <taxon>Sar</taxon>
        <taxon>Alveolata</taxon>
        <taxon>Dinophyceae</taxon>
        <taxon>Suessiales</taxon>
        <taxon>Symbiodiniaceae</taxon>
        <taxon>Effrenium</taxon>
    </lineage>
</organism>
<feature type="compositionally biased region" description="Basic and acidic residues" evidence="1">
    <location>
        <begin position="426"/>
        <end position="439"/>
    </location>
</feature>
<dbReference type="InterPro" id="IPR029044">
    <property type="entry name" value="Nucleotide-diphossugar_trans"/>
</dbReference>
<dbReference type="PANTHER" id="PTHR34496:SF9">
    <property type="entry name" value="[SKP1-PROTEIN]-HYDROXYPROLINE N-ACETYLGLUCOSAMINYLTRANSFERASE"/>
    <property type="match status" value="1"/>
</dbReference>
<dbReference type="SUPFAM" id="SSF53448">
    <property type="entry name" value="Nucleotide-diphospho-sugar transferases"/>
    <property type="match status" value="1"/>
</dbReference>
<evidence type="ECO:0000256" key="1">
    <source>
        <dbReference type="SAM" id="MobiDB-lite"/>
    </source>
</evidence>
<name>A0AA36HWY0_9DINO</name>
<comment type="caution">
    <text evidence="2">The sequence shown here is derived from an EMBL/GenBank/DDBJ whole genome shotgun (WGS) entry which is preliminary data.</text>
</comment>
<feature type="region of interest" description="Disordered" evidence="1">
    <location>
        <begin position="426"/>
        <end position="455"/>
    </location>
</feature>
<protein>
    <submittedName>
        <fullName evidence="2">Uncharacterized protein</fullName>
    </submittedName>
</protein>
<keyword evidence="3" id="KW-1185">Reference proteome</keyword>
<evidence type="ECO:0000313" key="2">
    <source>
        <dbReference type="EMBL" id="CAJ1376842.1"/>
    </source>
</evidence>
<accession>A0AA36HWY0</accession>
<gene>
    <name evidence="2" type="ORF">EVOR1521_LOCUS5798</name>
</gene>
<reference evidence="2" key="1">
    <citation type="submission" date="2023-08" db="EMBL/GenBank/DDBJ databases">
        <authorList>
            <person name="Chen Y."/>
            <person name="Shah S."/>
            <person name="Dougan E. K."/>
            <person name="Thang M."/>
            <person name="Chan C."/>
        </authorList>
    </citation>
    <scope>NUCLEOTIDE SEQUENCE</scope>
</reference>
<dbReference type="Proteomes" id="UP001178507">
    <property type="component" value="Unassembled WGS sequence"/>
</dbReference>
<dbReference type="PANTHER" id="PTHR34496">
    <property type="entry name" value="GLCNAC TRANSFERASE-RELATED"/>
    <property type="match status" value="1"/>
</dbReference>
<dbReference type="Pfam" id="PF11397">
    <property type="entry name" value="GlcNAc"/>
    <property type="match status" value="1"/>
</dbReference>
<dbReference type="AlphaFoldDB" id="A0AA36HWY0"/>
<dbReference type="InterPro" id="IPR021067">
    <property type="entry name" value="Glycosyltransferase"/>
</dbReference>
<sequence length="455" mass="52229">MSLLAEQRCGCSPVDSCSSQCFKATWGRRIRRARESERRKPASDIRDGRIFVSVVAYCDSELPVTLCALLAQCVRPELITVGVVWQGEGRVPLNEPELRSLWLCEGGEVHSRRWHLPQSREVESEAFLDGRLRVISMRPEDARGPCWARYLAQLLWEGEELYLQLDSHMRFVPGWDQKARQQLELCALRSPKPVLCSYGRGYELGTAYNMYPGNLTGCLNCAAFFDKDDILNIRYRSLTQDWQEPQSSFFWSAHFSFSSSQVLAEVPYDPQLLMLFFGEEILMTVRLFTHGWDLFSPSEGLFFHLWKRDYRRVYAEDMSELYQELGRKSRRRLHSLLGSGPTPFFQEPQQAWPLPGPPLQDLLVDPFGLGTKRSLQAYESAAGVCFRERRISDRALRGGAAEECFLAQEEGGQAAVEKQCLQEMQKLQESRRHSREQKSRVSAQAEGNIQERLHG</sequence>
<dbReference type="EMBL" id="CAUJNA010000424">
    <property type="protein sequence ID" value="CAJ1376842.1"/>
    <property type="molecule type" value="Genomic_DNA"/>
</dbReference>
<proteinExistence type="predicted"/>